<protein>
    <submittedName>
        <fullName evidence="9">ABC transporter permease</fullName>
    </submittedName>
</protein>
<dbReference type="InterPro" id="IPR050250">
    <property type="entry name" value="Macrolide_Exporter_MacB"/>
</dbReference>
<reference evidence="10" key="1">
    <citation type="journal article" date="2019" name="Int. J. Syst. Evol. Microbiol.">
        <title>The Global Catalogue of Microorganisms (GCM) 10K type strain sequencing project: providing services to taxonomists for standard genome sequencing and annotation.</title>
        <authorList>
            <consortium name="The Broad Institute Genomics Platform"/>
            <consortium name="The Broad Institute Genome Sequencing Center for Infectious Disease"/>
            <person name="Wu L."/>
            <person name="Ma J."/>
        </authorList>
    </citation>
    <scope>NUCLEOTIDE SEQUENCE [LARGE SCALE GENOMIC DNA]</scope>
    <source>
        <strain evidence="10">CGMCC 1.7656</strain>
    </source>
</reference>
<evidence type="ECO:0000259" key="8">
    <source>
        <dbReference type="Pfam" id="PF12704"/>
    </source>
</evidence>
<evidence type="ECO:0000256" key="3">
    <source>
        <dbReference type="ARBA" id="ARBA00022692"/>
    </source>
</evidence>
<evidence type="ECO:0000259" key="7">
    <source>
        <dbReference type="Pfam" id="PF02687"/>
    </source>
</evidence>
<evidence type="ECO:0000313" key="9">
    <source>
        <dbReference type="EMBL" id="GGP02603.1"/>
    </source>
</evidence>
<dbReference type="EMBL" id="BMLV01000001">
    <property type="protein sequence ID" value="GGP02603.1"/>
    <property type="molecule type" value="Genomic_DNA"/>
</dbReference>
<feature type="domain" description="MacB-like periplasmic core" evidence="8">
    <location>
        <begin position="20"/>
        <end position="235"/>
    </location>
</feature>
<sequence>MINNWLKIAFANYKKNWLSTLINVLGLSLGLSIFLMVFIHWQDEKSYEQWVPNHENIYVVENHVSNFGDLTQSSYPQLYVSKEKFSEIEDFAIANVWSWYKTKLVAGNNSSYSTTGQVSNSFFKFFPFETVAGNSNNALRDKSQIALSENTAKQLFGKEYKNSIGKTVKTDQNNQVYTVSLIYKLPKENSVFKADYLLLETPDEPSPQWLNYSFIGLFKLKPNTDVKKLEEKLSQQQREQEEISSKKWGFKVDSKDRVKVYLTPLSKFKLESKGEGMNKGDKKSILIMLSLSVLILILSGINLINLKTAQASQRAKEIGVRKAMGSSKSKIITQFLLENLMICLVAYIIAFASIELLLPSYNQFLEKEMLLNDARIFIYSGLLLLGFALISGILPALYLSNFKPINTLKGNFSRSKHGVWLRNFILTLQLIISSFFIICSLIIHSQVKFMMNKDLGFRGDQTIQIDFKKTNYFEKDYDVKKYERLKNEIRKIRGVVATTGSIQSLGRGINNSSMAKYAADTTKVVNNVAVGAIEENYFDFYKIKMVSGRDLDWRKASDTISGAVVNESFIKALGWNNQQALGKELFTGWEDKKKYKILGVVKDFYYGGVDKPIEAAIFFNYNRNWAKNNMTNLQIKLNHNDIEGTINRIKEFWLTKAEPGYPFDYEFIDKQFAKTFEKFQKQQTLFTILNIVVLLVALLGLFALSSLLIEQKLKDVAIKKTLGADEKTIVWDLTKRFLIIAAIAVIISIPFGYYAMNEWLKDFHYRIEMPVWPYVLSFVLLLLLTFVVVSFKAYRATKINLVNYLKYE</sequence>
<feature type="domain" description="MacB-like periplasmic core" evidence="8">
    <location>
        <begin position="427"/>
        <end position="638"/>
    </location>
</feature>
<keyword evidence="3 6" id="KW-0812">Transmembrane</keyword>
<feature type="transmembrane region" description="Helical" evidence="6">
    <location>
        <begin position="21"/>
        <end position="41"/>
    </location>
</feature>
<evidence type="ECO:0000256" key="4">
    <source>
        <dbReference type="ARBA" id="ARBA00022989"/>
    </source>
</evidence>
<dbReference type="RefSeq" id="WP_188616761.1">
    <property type="nucleotide sequence ID" value="NZ_BMLV01000001.1"/>
</dbReference>
<feature type="transmembrane region" description="Helical" evidence="6">
    <location>
        <begin position="331"/>
        <end position="356"/>
    </location>
</feature>
<feature type="transmembrane region" description="Helical" evidence="6">
    <location>
        <begin position="771"/>
        <end position="791"/>
    </location>
</feature>
<evidence type="ECO:0000256" key="2">
    <source>
        <dbReference type="ARBA" id="ARBA00022475"/>
    </source>
</evidence>
<evidence type="ECO:0000256" key="5">
    <source>
        <dbReference type="ARBA" id="ARBA00023136"/>
    </source>
</evidence>
<dbReference type="Proteomes" id="UP000620064">
    <property type="component" value="Unassembled WGS sequence"/>
</dbReference>
<dbReference type="PANTHER" id="PTHR30572">
    <property type="entry name" value="MEMBRANE COMPONENT OF TRANSPORTER-RELATED"/>
    <property type="match status" value="1"/>
</dbReference>
<feature type="transmembrane region" description="Helical" evidence="6">
    <location>
        <begin position="420"/>
        <end position="443"/>
    </location>
</feature>
<gene>
    <name evidence="9" type="ORF">GCM10010992_07750</name>
</gene>
<comment type="subcellular location">
    <subcellularLocation>
        <location evidence="1">Cell membrane</location>
        <topology evidence="1">Multi-pass membrane protein</topology>
    </subcellularLocation>
</comment>
<feature type="transmembrane region" description="Helical" evidence="6">
    <location>
        <begin position="285"/>
        <end position="306"/>
    </location>
</feature>
<feature type="domain" description="ABC3 transporter permease C-terminal" evidence="7">
    <location>
        <begin position="290"/>
        <end position="403"/>
    </location>
</feature>
<keyword evidence="2" id="KW-1003">Cell membrane</keyword>
<dbReference type="InterPro" id="IPR003838">
    <property type="entry name" value="ABC3_permease_C"/>
</dbReference>
<evidence type="ECO:0000313" key="10">
    <source>
        <dbReference type="Proteomes" id="UP000620064"/>
    </source>
</evidence>
<dbReference type="Pfam" id="PF02687">
    <property type="entry name" value="FtsX"/>
    <property type="match status" value="2"/>
</dbReference>
<name>A0ABQ2NJA8_9FLAO</name>
<feature type="transmembrane region" description="Helical" evidence="6">
    <location>
        <begin position="685"/>
        <end position="709"/>
    </location>
</feature>
<evidence type="ECO:0000256" key="1">
    <source>
        <dbReference type="ARBA" id="ARBA00004651"/>
    </source>
</evidence>
<comment type="caution">
    <text evidence="9">The sequence shown here is derived from an EMBL/GenBank/DDBJ whole genome shotgun (WGS) entry which is preliminary data.</text>
</comment>
<dbReference type="InterPro" id="IPR025857">
    <property type="entry name" value="MacB_PCD"/>
</dbReference>
<feature type="domain" description="ABC3 transporter permease C-terminal" evidence="7">
    <location>
        <begin position="688"/>
        <end position="800"/>
    </location>
</feature>
<organism evidence="9 10">
    <name type="scientific">Cloacibacterium rupense</name>
    <dbReference type="NCBI Taxonomy" id="517423"/>
    <lineage>
        <taxon>Bacteria</taxon>
        <taxon>Pseudomonadati</taxon>
        <taxon>Bacteroidota</taxon>
        <taxon>Flavobacteriia</taxon>
        <taxon>Flavobacteriales</taxon>
        <taxon>Weeksellaceae</taxon>
    </lineage>
</organism>
<evidence type="ECO:0000256" key="6">
    <source>
        <dbReference type="SAM" id="Phobius"/>
    </source>
</evidence>
<keyword evidence="5 6" id="KW-0472">Membrane</keyword>
<keyword evidence="4 6" id="KW-1133">Transmembrane helix</keyword>
<keyword evidence="10" id="KW-1185">Reference proteome</keyword>
<feature type="transmembrane region" description="Helical" evidence="6">
    <location>
        <begin position="376"/>
        <end position="399"/>
    </location>
</feature>
<dbReference type="Pfam" id="PF12704">
    <property type="entry name" value="MacB_PCD"/>
    <property type="match status" value="2"/>
</dbReference>
<feature type="transmembrane region" description="Helical" evidence="6">
    <location>
        <begin position="737"/>
        <end position="756"/>
    </location>
</feature>
<proteinExistence type="predicted"/>
<accession>A0ABQ2NJA8</accession>
<dbReference type="PANTHER" id="PTHR30572:SF18">
    <property type="entry name" value="ABC-TYPE MACROLIDE FAMILY EXPORT SYSTEM PERMEASE COMPONENT 2"/>
    <property type="match status" value="1"/>
</dbReference>